<organism evidence="1 2">
    <name type="scientific">Winogradskyella luteola</name>
    <dbReference type="NCBI Taxonomy" id="2828330"/>
    <lineage>
        <taxon>Bacteria</taxon>
        <taxon>Pseudomonadati</taxon>
        <taxon>Bacteroidota</taxon>
        <taxon>Flavobacteriia</taxon>
        <taxon>Flavobacteriales</taxon>
        <taxon>Flavobacteriaceae</taxon>
        <taxon>Winogradskyella</taxon>
    </lineage>
</organism>
<dbReference type="EMBL" id="JAGSPD010000009">
    <property type="protein sequence ID" value="MBV7269869.1"/>
    <property type="molecule type" value="Genomic_DNA"/>
</dbReference>
<evidence type="ECO:0000313" key="1">
    <source>
        <dbReference type="EMBL" id="MBV7269869.1"/>
    </source>
</evidence>
<dbReference type="CDD" id="cd05374">
    <property type="entry name" value="17beta-HSD-like_SDR_c"/>
    <property type="match status" value="1"/>
</dbReference>
<reference evidence="1" key="1">
    <citation type="submission" date="2021-04" db="EMBL/GenBank/DDBJ databases">
        <authorList>
            <person name="Pira H."/>
            <person name="Risdian C."/>
            <person name="Wink J."/>
        </authorList>
    </citation>
    <scope>NUCLEOTIDE SEQUENCE</scope>
    <source>
        <strain evidence="1">WHY3</strain>
    </source>
</reference>
<dbReference type="InterPro" id="IPR051911">
    <property type="entry name" value="SDR_oxidoreductase"/>
</dbReference>
<dbReference type="RefSeq" id="WP_218546740.1">
    <property type="nucleotide sequence ID" value="NZ_JAGSPD010000009.1"/>
</dbReference>
<proteinExistence type="predicted"/>
<dbReference type="Proteomes" id="UP001138894">
    <property type="component" value="Unassembled WGS sequence"/>
</dbReference>
<protein>
    <submittedName>
        <fullName evidence="1">SDR family oxidoreductase</fullName>
    </submittedName>
</protein>
<keyword evidence="2" id="KW-1185">Reference proteome</keyword>
<name>A0A9X1F9G5_9FLAO</name>
<dbReference type="InterPro" id="IPR002347">
    <property type="entry name" value="SDR_fam"/>
</dbReference>
<dbReference type="Pfam" id="PF00106">
    <property type="entry name" value="adh_short"/>
    <property type="match status" value="1"/>
</dbReference>
<evidence type="ECO:0000313" key="2">
    <source>
        <dbReference type="Proteomes" id="UP001138894"/>
    </source>
</evidence>
<comment type="caution">
    <text evidence="1">The sequence shown here is derived from an EMBL/GenBank/DDBJ whole genome shotgun (WGS) entry which is preliminary data.</text>
</comment>
<dbReference type="PANTHER" id="PTHR43976">
    <property type="entry name" value="SHORT CHAIN DEHYDROGENASE"/>
    <property type="match status" value="1"/>
</dbReference>
<dbReference type="PANTHER" id="PTHR43976:SF9">
    <property type="entry name" value="OXIDOREDUCTASE"/>
    <property type="match status" value="1"/>
</dbReference>
<dbReference type="AlphaFoldDB" id="A0A9X1F9G5"/>
<gene>
    <name evidence="1" type="ORF">KCG49_11790</name>
</gene>
<accession>A0A9X1F9G5</accession>
<sequence length="289" mass="31534">MKHILITGCSSGFGLMAAKHLAKKGHHIYATMRNVNGKNADKASELKNYASSNNLNIEVVEIDVTSDESVGKGVSQIGQVDVLINNAGCGYGGPIESFSSQQFLDQLDLNIVGTFRVAKAVLPKMRAQNDGLIIQVTSVAGRFCLPGYGLYHTSKWGLECLSETMRYELSPLGIDTVIVQPGPFSTDFINGIISSEDEEIAKAYQHINDFGEGLISQISSIYEDPNADPMLVVKTFENLIDMPHGKRPIRTVVGIDFGLQTVNEVTEPIRQGLLEAFEITDWDGPKVKN</sequence>